<gene>
    <name evidence="2" type="ORF">E0H92_05080</name>
</gene>
<dbReference type="Proteomes" id="UP000294225">
    <property type="component" value="Unassembled WGS sequence"/>
</dbReference>
<evidence type="ECO:0008006" key="4">
    <source>
        <dbReference type="Google" id="ProtNLM"/>
    </source>
</evidence>
<organism evidence="2 3">
    <name type="scientific">Kribbella speibonae</name>
    <dbReference type="NCBI Taxonomy" id="1572660"/>
    <lineage>
        <taxon>Bacteria</taxon>
        <taxon>Bacillati</taxon>
        <taxon>Actinomycetota</taxon>
        <taxon>Actinomycetes</taxon>
        <taxon>Propionibacteriales</taxon>
        <taxon>Kribbellaceae</taxon>
        <taxon>Kribbella</taxon>
    </lineage>
</organism>
<protein>
    <recommendedName>
        <fullName evidence="4">Lipoprotein</fullName>
    </recommendedName>
</protein>
<dbReference type="EMBL" id="SJKC01000001">
    <property type="protein sequence ID" value="TCC41049.1"/>
    <property type="molecule type" value="Genomic_DNA"/>
</dbReference>
<name>A0A4R0J508_9ACTN</name>
<evidence type="ECO:0000313" key="3">
    <source>
        <dbReference type="Proteomes" id="UP000294225"/>
    </source>
</evidence>
<dbReference type="RefSeq" id="WP_131495533.1">
    <property type="nucleotide sequence ID" value="NZ_SJKC01000001.1"/>
</dbReference>
<feature type="region of interest" description="Disordered" evidence="1">
    <location>
        <begin position="22"/>
        <end position="44"/>
    </location>
</feature>
<accession>A0A4R0J508</accession>
<sequence length="305" mass="32126">MKCWVALCAGVGLVAGCGGEPEPAPSPVATSSSSSAPAPASSVPAAGPLGSTAYQAELTRIDQVLAGPARALTRVRTPEGLSEAVSTLAESLNTVAVRLSALTVTSRLTAVHPLLQERIGVAATRLTGSVEKTEEDARCGGTAYTSQQVQRQLRADLGAALAQLQRLKLTFGRTLPDPGPAPAQVRPDNGDVLVRRDPEGMGRLKITNGTTKDVAISIVSDGKPPGTPQVMVYLRATESATVNRIGGAYRLYFKSGADWDAEHRRFRSGCSFKKFDQTFGKNQAWQVNLQPRPGGNADTTEVEAY</sequence>
<proteinExistence type="predicted"/>
<evidence type="ECO:0000256" key="1">
    <source>
        <dbReference type="SAM" id="MobiDB-lite"/>
    </source>
</evidence>
<dbReference type="AlphaFoldDB" id="A0A4R0J508"/>
<evidence type="ECO:0000313" key="2">
    <source>
        <dbReference type="EMBL" id="TCC41049.1"/>
    </source>
</evidence>
<dbReference type="PROSITE" id="PS51257">
    <property type="entry name" value="PROKAR_LIPOPROTEIN"/>
    <property type="match status" value="1"/>
</dbReference>
<feature type="compositionally biased region" description="Low complexity" evidence="1">
    <location>
        <begin position="27"/>
        <end position="44"/>
    </location>
</feature>
<reference evidence="2 3" key="1">
    <citation type="submission" date="2019-02" db="EMBL/GenBank/DDBJ databases">
        <title>Kribbella capetownensis sp. nov. and Kribbella speibonae sp. nov., isolated from soil.</title>
        <authorList>
            <person name="Curtis S.M."/>
            <person name="Norton I."/>
            <person name="Everest G.J."/>
            <person name="Meyers P.R."/>
        </authorList>
    </citation>
    <scope>NUCLEOTIDE SEQUENCE [LARGE SCALE GENOMIC DNA]</scope>
    <source>
        <strain evidence="2 3">YM55</strain>
    </source>
</reference>
<comment type="caution">
    <text evidence="2">The sequence shown here is derived from an EMBL/GenBank/DDBJ whole genome shotgun (WGS) entry which is preliminary data.</text>
</comment>